<sequence length="170" mass="19008">MTTFSRYALVIALFALSPLGHPAMAEEQPSLNGKTGHMPNEDSRKQIQEVLDNYAKSVTTGDRALFESQLLDEKIPFFGLGEKLSPSFKPMSQSLQGYAGFRKAVFESGKKYSQKISNIRIEQDGDLAQVSLDFETTLVESGESAQGWKILQLLKVQGRWKIVSELYTVR</sequence>
<gene>
    <name evidence="2" type="ORF">V8G57_09580</name>
</gene>
<accession>A0ABU9PUH5</accession>
<protein>
    <submittedName>
        <fullName evidence="2">Nuclear transport factor 2 family protein</fullName>
    </submittedName>
</protein>
<comment type="caution">
    <text evidence="2">The sequence shown here is derived from an EMBL/GenBank/DDBJ whole genome shotgun (WGS) entry which is preliminary data.</text>
</comment>
<dbReference type="EMBL" id="JBANDC010000005">
    <property type="protein sequence ID" value="MEM4987636.1"/>
    <property type="molecule type" value="Genomic_DNA"/>
</dbReference>
<dbReference type="Proteomes" id="UP001495910">
    <property type="component" value="Unassembled WGS sequence"/>
</dbReference>
<evidence type="ECO:0000313" key="3">
    <source>
        <dbReference type="Proteomes" id="UP001495910"/>
    </source>
</evidence>
<evidence type="ECO:0000313" key="2">
    <source>
        <dbReference type="EMBL" id="MEM4987636.1"/>
    </source>
</evidence>
<keyword evidence="1" id="KW-0732">Signal</keyword>
<dbReference type="RefSeq" id="WP_342829174.1">
    <property type="nucleotide sequence ID" value="NZ_JBANDC010000005.1"/>
</dbReference>
<proteinExistence type="predicted"/>
<keyword evidence="3" id="KW-1185">Reference proteome</keyword>
<evidence type="ECO:0000256" key="1">
    <source>
        <dbReference type="SAM" id="SignalP"/>
    </source>
</evidence>
<dbReference type="Gene3D" id="3.10.450.50">
    <property type="match status" value="1"/>
</dbReference>
<dbReference type="InterPro" id="IPR032710">
    <property type="entry name" value="NTF2-like_dom_sf"/>
</dbReference>
<feature type="signal peptide" evidence="1">
    <location>
        <begin position="1"/>
        <end position="25"/>
    </location>
</feature>
<dbReference type="SUPFAM" id="SSF54427">
    <property type="entry name" value="NTF2-like"/>
    <property type="match status" value="1"/>
</dbReference>
<organism evidence="2 3">
    <name type="scientific">Collimonas rhizosphaerae</name>
    <dbReference type="NCBI Taxonomy" id="3126357"/>
    <lineage>
        <taxon>Bacteria</taxon>
        <taxon>Pseudomonadati</taxon>
        <taxon>Pseudomonadota</taxon>
        <taxon>Betaproteobacteria</taxon>
        <taxon>Burkholderiales</taxon>
        <taxon>Oxalobacteraceae</taxon>
        <taxon>Collimonas</taxon>
    </lineage>
</organism>
<dbReference type="Pfam" id="PF12893">
    <property type="entry name" value="Lumazine_bd_2"/>
    <property type="match status" value="1"/>
</dbReference>
<reference evidence="2 3" key="1">
    <citation type="submission" date="2024-02" db="EMBL/GenBank/DDBJ databases">
        <title>Draft genome sequence of Collimonas sp. strain H4R21, an effective mineral-weathering bacterial strain isolated from the beech rhizosphere.</title>
        <authorList>
            <person name="Morin E."/>
            <person name="Uroz S."/>
            <person name="Leveau J.H.J."/>
            <person name="Kumar R."/>
            <person name="Rey M.W."/>
            <person name="Pham J."/>
        </authorList>
    </citation>
    <scope>NUCLEOTIDE SEQUENCE [LARGE SCALE GENOMIC DNA]</scope>
    <source>
        <strain evidence="2 3">H4R21</strain>
    </source>
</reference>
<name>A0ABU9PUH5_9BURK</name>
<feature type="chain" id="PRO_5045727611" evidence="1">
    <location>
        <begin position="26"/>
        <end position="170"/>
    </location>
</feature>
<dbReference type="InterPro" id="IPR039437">
    <property type="entry name" value="FrzH/put_lumazine-bd"/>
</dbReference>